<feature type="transmembrane region" description="Helical" evidence="1">
    <location>
        <begin position="205"/>
        <end position="224"/>
    </location>
</feature>
<dbReference type="EMBL" id="JACJRF010000014">
    <property type="protein sequence ID" value="MBD2344655.1"/>
    <property type="molecule type" value="Genomic_DNA"/>
</dbReference>
<feature type="domain" description="CAAX prenyl protease 2/Lysostaphin resistance protein A-like" evidence="2">
    <location>
        <begin position="125"/>
        <end position="214"/>
    </location>
</feature>
<evidence type="ECO:0000256" key="1">
    <source>
        <dbReference type="SAM" id="Phobius"/>
    </source>
</evidence>
<feature type="transmembrane region" description="Helical" evidence="1">
    <location>
        <begin position="50"/>
        <end position="68"/>
    </location>
</feature>
<evidence type="ECO:0000259" key="2">
    <source>
        <dbReference type="Pfam" id="PF02517"/>
    </source>
</evidence>
<gene>
    <name evidence="3" type="ORF">H6G18_10905</name>
</gene>
<comment type="caution">
    <text evidence="3">The sequence shown here is derived from an EMBL/GenBank/DDBJ whole genome shotgun (WGS) entry which is preliminary data.</text>
</comment>
<dbReference type="RefSeq" id="WP_190407108.1">
    <property type="nucleotide sequence ID" value="NZ_JACJRF010000014.1"/>
</dbReference>
<dbReference type="Proteomes" id="UP000607281">
    <property type="component" value="Unassembled WGS sequence"/>
</dbReference>
<dbReference type="PROSITE" id="PS51257">
    <property type="entry name" value="PROKAR_LIPOPROTEIN"/>
    <property type="match status" value="1"/>
</dbReference>
<dbReference type="Pfam" id="PF02517">
    <property type="entry name" value="Rce1-like"/>
    <property type="match status" value="1"/>
</dbReference>
<keyword evidence="3" id="KW-0378">Hydrolase</keyword>
<keyword evidence="1" id="KW-1133">Transmembrane helix</keyword>
<proteinExistence type="predicted"/>
<name>A0ABR8CS95_9NOST</name>
<evidence type="ECO:0000313" key="3">
    <source>
        <dbReference type="EMBL" id="MBD2344655.1"/>
    </source>
</evidence>
<reference evidence="3 4" key="1">
    <citation type="journal article" date="2020" name="ISME J.">
        <title>Comparative genomics reveals insights into cyanobacterial evolution and habitat adaptation.</title>
        <authorList>
            <person name="Chen M.Y."/>
            <person name="Teng W.K."/>
            <person name="Zhao L."/>
            <person name="Hu C.X."/>
            <person name="Zhou Y.K."/>
            <person name="Han B.P."/>
            <person name="Song L.R."/>
            <person name="Shu W.S."/>
        </authorList>
    </citation>
    <scope>NUCLEOTIDE SEQUENCE [LARGE SCALE GENOMIC DNA]</scope>
    <source>
        <strain evidence="3 4">FACHB-260</strain>
    </source>
</reference>
<keyword evidence="4" id="KW-1185">Reference proteome</keyword>
<keyword evidence="3" id="KW-0645">Protease</keyword>
<organism evidence="3 4">
    <name type="scientific">Anabaena subtropica FACHB-260</name>
    <dbReference type="NCBI Taxonomy" id="2692884"/>
    <lineage>
        <taxon>Bacteria</taxon>
        <taxon>Bacillati</taxon>
        <taxon>Cyanobacteriota</taxon>
        <taxon>Cyanophyceae</taxon>
        <taxon>Nostocales</taxon>
        <taxon>Nostocaceae</taxon>
        <taxon>Anabaena</taxon>
    </lineage>
</organism>
<feature type="transmembrane region" description="Helical" evidence="1">
    <location>
        <begin position="154"/>
        <end position="173"/>
    </location>
</feature>
<accession>A0ABR8CS95</accession>
<dbReference type="InterPro" id="IPR003675">
    <property type="entry name" value="Rce1/LyrA-like_dom"/>
</dbReference>
<feature type="transmembrane region" description="Helical" evidence="1">
    <location>
        <begin position="180"/>
        <end position="199"/>
    </location>
</feature>
<feature type="transmembrane region" description="Helical" evidence="1">
    <location>
        <begin position="120"/>
        <end position="142"/>
    </location>
</feature>
<keyword evidence="1" id="KW-0812">Transmembrane</keyword>
<keyword evidence="1" id="KW-0472">Membrane</keyword>
<evidence type="ECO:0000313" key="4">
    <source>
        <dbReference type="Proteomes" id="UP000607281"/>
    </source>
</evidence>
<dbReference type="GO" id="GO:0008237">
    <property type="term" value="F:metallopeptidase activity"/>
    <property type="evidence" value="ECO:0007669"/>
    <property type="project" value="UniProtKB-KW"/>
</dbReference>
<feature type="transmembrane region" description="Helical" evidence="1">
    <location>
        <begin position="80"/>
        <end position="108"/>
    </location>
</feature>
<protein>
    <submittedName>
        <fullName evidence="3">CPBP family intramembrane metalloprotease</fullName>
    </submittedName>
</protein>
<dbReference type="PANTHER" id="PTHR43592:SF27">
    <property type="entry name" value="SLL0360 PROTEIN"/>
    <property type="match status" value="1"/>
</dbReference>
<sequence>MKDASAIVVVMAFFLIWLGCWLPIAAISLKLLNWQPIKPLQPEQKLPLMVSLYLLAPLVLWGVIWLTNGSFVNYGIASNFAILSSFTLGFGLGVLSIATLFSCQFWLGWCNFQELNIKQLASISLPILLIAVLVGGIEELVFRGFLLTELERDYPVWTAGIISSLIFAVLHLIWEQKETLPQLPGLWLLGMMLVLARISDRGNLGIAWGLHSALVWAIATIDTAQLVTYTGKVSEWWTGKNKKPLAGVAGILCVLGTSLILWLFSVL</sequence>
<feature type="transmembrane region" description="Helical" evidence="1">
    <location>
        <begin position="245"/>
        <end position="264"/>
    </location>
</feature>
<keyword evidence="3" id="KW-0482">Metalloprotease</keyword>
<dbReference type="PANTHER" id="PTHR43592">
    <property type="entry name" value="CAAX AMINO TERMINAL PROTEASE"/>
    <property type="match status" value="1"/>
</dbReference>
<feature type="transmembrane region" description="Helical" evidence="1">
    <location>
        <begin position="6"/>
        <end position="29"/>
    </location>
</feature>